<evidence type="ECO:0000313" key="2">
    <source>
        <dbReference type="Proteomes" id="UP000672032"/>
    </source>
</evidence>
<dbReference type="EMBL" id="CP063405">
    <property type="protein sequence ID" value="QSZ29531.1"/>
    <property type="molecule type" value="Genomic_DNA"/>
</dbReference>
<dbReference type="Proteomes" id="UP000672032">
    <property type="component" value="Chromosome 1"/>
</dbReference>
<proteinExistence type="predicted"/>
<gene>
    <name evidence="1" type="ORF">DSL72_004045</name>
</gene>
<reference evidence="1" key="1">
    <citation type="submission" date="2020-10" db="EMBL/GenBank/DDBJ databases">
        <title>Genome Sequence of Monilinia vaccinii-corymbosi Sheds Light on Mummy Berry Disease Infection of Blueberry and Mating Type.</title>
        <authorList>
            <person name="Yow A.G."/>
            <person name="Zhang Y."/>
            <person name="Bansal K."/>
            <person name="Eacker S.M."/>
            <person name="Sullivan S."/>
            <person name="Liachko I."/>
            <person name="Cubeta M.A."/>
            <person name="Rollins J.A."/>
            <person name="Ashrafi H."/>
        </authorList>
    </citation>
    <scope>NUCLEOTIDE SEQUENCE</scope>
    <source>
        <strain evidence="1">RL-1</strain>
    </source>
</reference>
<accession>A0A8A3P3S3</accession>
<dbReference type="AlphaFoldDB" id="A0A8A3P3S3"/>
<name>A0A8A3P3S3_9HELO</name>
<keyword evidence="2" id="KW-1185">Reference proteome</keyword>
<sequence length="91" mass="10197">MAAPSEWQHNTPANYQYQVSTFSSSFNRPDYENAGLLSSHTEIRNIDALDQFSLESQGRHSVQINNGTVQILAPSPSLRVKKTSSDQKLME</sequence>
<organism evidence="1 2">
    <name type="scientific">Monilinia vaccinii-corymbosi</name>
    <dbReference type="NCBI Taxonomy" id="61207"/>
    <lineage>
        <taxon>Eukaryota</taxon>
        <taxon>Fungi</taxon>
        <taxon>Dikarya</taxon>
        <taxon>Ascomycota</taxon>
        <taxon>Pezizomycotina</taxon>
        <taxon>Leotiomycetes</taxon>
        <taxon>Helotiales</taxon>
        <taxon>Sclerotiniaceae</taxon>
        <taxon>Monilinia</taxon>
    </lineage>
</organism>
<evidence type="ECO:0000313" key="1">
    <source>
        <dbReference type="EMBL" id="QSZ29531.1"/>
    </source>
</evidence>
<protein>
    <submittedName>
        <fullName evidence="1">Uncharacterized protein</fullName>
    </submittedName>
</protein>